<dbReference type="InterPro" id="IPR001796">
    <property type="entry name" value="DHFR_dom"/>
</dbReference>
<sequence length="167" mass="19254">MNIIVSVDKRWGIGNKGKLLVSIPRDKKLFREETTGKVIIMGHNTLLSLPGAKPLAGRKNIVLSNDKSLTVKGATVLNSVDACLDYIKKNNIDDNDVFVIGGESVYNDFLPYCNIAHITYIDYEYEADRHFLNMEKDENWDLILETEEETYFDIPYTFRLYKRNNRL</sequence>
<protein>
    <recommendedName>
        <fullName evidence="3">dihydrofolate reductase</fullName>
        <ecNumber evidence="3">1.5.1.3</ecNumber>
    </recommendedName>
</protein>
<organism evidence="8 9">
    <name type="scientific">Lachnoanaerobaculum saburreum DSM 3986</name>
    <dbReference type="NCBI Taxonomy" id="887325"/>
    <lineage>
        <taxon>Bacteria</taxon>
        <taxon>Bacillati</taxon>
        <taxon>Bacillota</taxon>
        <taxon>Clostridia</taxon>
        <taxon>Lachnospirales</taxon>
        <taxon>Lachnospiraceae</taxon>
        <taxon>Lachnoanaerobaculum</taxon>
    </lineage>
</organism>
<dbReference type="GO" id="GO:0046452">
    <property type="term" value="P:dihydrofolate metabolic process"/>
    <property type="evidence" value="ECO:0007669"/>
    <property type="project" value="TreeGrafter"/>
</dbReference>
<dbReference type="InterPro" id="IPR024072">
    <property type="entry name" value="DHFR-like_dom_sf"/>
</dbReference>
<comment type="similarity">
    <text evidence="2">Belongs to the dihydrofolate reductase family.</text>
</comment>
<evidence type="ECO:0000256" key="6">
    <source>
        <dbReference type="ARBA" id="ARBA00023002"/>
    </source>
</evidence>
<dbReference type="EMBL" id="AEPW01000078">
    <property type="protein sequence ID" value="EFU76184.1"/>
    <property type="molecule type" value="Genomic_DNA"/>
</dbReference>
<proteinExistence type="inferred from homology"/>
<evidence type="ECO:0000256" key="3">
    <source>
        <dbReference type="ARBA" id="ARBA00012856"/>
    </source>
</evidence>
<evidence type="ECO:0000313" key="8">
    <source>
        <dbReference type="EMBL" id="EFU76184.1"/>
    </source>
</evidence>
<dbReference type="GO" id="GO:0050661">
    <property type="term" value="F:NADP binding"/>
    <property type="evidence" value="ECO:0007669"/>
    <property type="project" value="InterPro"/>
</dbReference>
<dbReference type="Proteomes" id="UP000003434">
    <property type="component" value="Unassembled WGS sequence"/>
</dbReference>
<dbReference type="CDD" id="cd00209">
    <property type="entry name" value="DHFR"/>
    <property type="match status" value="1"/>
</dbReference>
<gene>
    <name evidence="8" type="primary">folA</name>
    <name evidence="8" type="ORF">HMPREF0381_1971</name>
</gene>
<evidence type="ECO:0000256" key="4">
    <source>
        <dbReference type="ARBA" id="ARBA00022563"/>
    </source>
</evidence>
<dbReference type="PRINTS" id="PR00070">
    <property type="entry name" value="DHFR"/>
</dbReference>
<accession>E6LPT6</accession>
<keyword evidence="6 8" id="KW-0560">Oxidoreductase</keyword>
<comment type="pathway">
    <text evidence="1">Cofactor biosynthesis; tetrahydrofolate biosynthesis; 5,6,7,8-tetrahydrofolate from 7,8-dihydrofolate: step 1/1.</text>
</comment>
<dbReference type="GO" id="GO:0046654">
    <property type="term" value="P:tetrahydrofolate biosynthetic process"/>
    <property type="evidence" value="ECO:0007669"/>
    <property type="project" value="UniProtKB-UniPathway"/>
</dbReference>
<dbReference type="GO" id="GO:0046655">
    <property type="term" value="P:folic acid metabolic process"/>
    <property type="evidence" value="ECO:0007669"/>
    <property type="project" value="TreeGrafter"/>
</dbReference>
<dbReference type="HOGENOM" id="CLU_043966_5_2_9"/>
<feature type="domain" description="DHFR" evidence="7">
    <location>
        <begin position="1"/>
        <end position="163"/>
    </location>
</feature>
<dbReference type="GO" id="GO:0004146">
    <property type="term" value="F:dihydrofolate reductase activity"/>
    <property type="evidence" value="ECO:0007669"/>
    <property type="project" value="UniProtKB-EC"/>
</dbReference>
<dbReference type="PROSITE" id="PS51330">
    <property type="entry name" value="DHFR_2"/>
    <property type="match status" value="1"/>
</dbReference>
<dbReference type="eggNOG" id="COG0262">
    <property type="taxonomic scope" value="Bacteria"/>
</dbReference>
<evidence type="ECO:0000256" key="5">
    <source>
        <dbReference type="ARBA" id="ARBA00022857"/>
    </source>
</evidence>
<dbReference type="GO" id="GO:0006730">
    <property type="term" value="P:one-carbon metabolic process"/>
    <property type="evidence" value="ECO:0007669"/>
    <property type="project" value="UniProtKB-KW"/>
</dbReference>
<dbReference type="RefSeq" id="WP_008751735.1">
    <property type="nucleotide sequence ID" value="NZ_GL622296.1"/>
</dbReference>
<dbReference type="AlphaFoldDB" id="E6LPT6"/>
<keyword evidence="5" id="KW-0521">NADP</keyword>
<evidence type="ECO:0000256" key="1">
    <source>
        <dbReference type="ARBA" id="ARBA00004903"/>
    </source>
</evidence>
<reference evidence="8 9" key="1">
    <citation type="submission" date="2010-12" db="EMBL/GenBank/DDBJ databases">
        <authorList>
            <person name="Muzny D."/>
            <person name="Qin X."/>
            <person name="Deng J."/>
            <person name="Jiang H."/>
            <person name="Liu Y."/>
            <person name="Qu J."/>
            <person name="Song X.-Z."/>
            <person name="Zhang L."/>
            <person name="Thornton R."/>
            <person name="Coyle M."/>
            <person name="Francisco L."/>
            <person name="Jackson L."/>
            <person name="Javaid M."/>
            <person name="Korchina V."/>
            <person name="Kovar C."/>
            <person name="Mata R."/>
            <person name="Mathew T."/>
            <person name="Ngo R."/>
            <person name="Nguyen L."/>
            <person name="Nguyen N."/>
            <person name="Okwuonu G."/>
            <person name="Ongeri F."/>
            <person name="Pham C."/>
            <person name="Simmons D."/>
            <person name="Wilczek-Boney K."/>
            <person name="Hale W."/>
            <person name="Jakkamsetti A."/>
            <person name="Pham P."/>
            <person name="Ruth R."/>
            <person name="San Lucas F."/>
            <person name="Warren J."/>
            <person name="Zhang J."/>
            <person name="Zhao Z."/>
            <person name="Zhou C."/>
            <person name="Zhu D."/>
            <person name="Lee S."/>
            <person name="Bess C."/>
            <person name="Blankenburg K."/>
            <person name="Forbes L."/>
            <person name="Fu Q."/>
            <person name="Gubbala S."/>
            <person name="Hirani K."/>
            <person name="Jayaseelan J.C."/>
            <person name="Lara F."/>
            <person name="Munidasa M."/>
            <person name="Palculict T."/>
            <person name="Patil S."/>
            <person name="Pu L.-L."/>
            <person name="Saada N."/>
            <person name="Tang L."/>
            <person name="Weissenberger G."/>
            <person name="Zhu Y."/>
            <person name="Hemphill L."/>
            <person name="Shang Y."/>
            <person name="Youmans B."/>
            <person name="Ayvaz T."/>
            <person name="Ross M."/>
            <person name="Santibanez J."/>
            <person name="Aqrawi P."/>
            <person name="Gross S."/>
            <person name="Joshi V."/>
            <person name="Fowler G."/>
            <person name="Nazareth L."/>
            <person name="Reid J."/>
            <person name="Worley K."/>
            <person name="Petrosino J."/>
            <person name="Highlander S."/>
            <person name="Gibbs R."/>
        </authorList>
    </citation>
    <scope>NUCLEOTIDE SEQUENCE [LARGE SCALE GENOMIC DNA]</scope>
    <source>
        <strain evidence="8 9">DSM 3986</strain>
    </source>
</reference>
<dbReference type="EC" id="1.5.1.3" evidence="3"/>
<evidence type="ECO:0000313" key="9">
    <source>
        <dbReference type="Proteomes" id="UP000003434"/>
    </source>
</evidence>
<comment type="caution">
    <text evidence="8">The sequence shown here is derived from an EMBL/GenBank/DDBJ whole genome shotgun (WGS) entry which is preliminary data.</text>
</comment>
<dbReference type="Gene3D" id="3.40.430.10">
    <property type="entry name" value="Dihydrofolate Reductase, subunit A"/>
    <property type="match status" value="1"/>
</dbReference>
<dbReference type="PANTHER" id="PTHR48069:SF3">
    <property type="entry name" value="DIHYDROFOLATE REDUCTASE"/>
    <property type="match status" value="1"/>
</dbReference>
<keyword evidence="4" id="KW-0554">One-carbon metabolism</keyword>
<dbReference type="PANTHER" id="PTHR48069">
    <property type="entry name" value="DIHYDROFOLATE REDUCTASE"/>
    <property type="match status" value="1"/>
</dbReference>
<evidence type="ECO:0000259" key="7">
    <source>
        <dbReference type="PROSITE" id="PS51330"/>
    </source>
</evidence>
<dbReference type="SUPFAM" id="SSF53597">
    <property type="entry name" value="Dihydrofolate reductase-like"/>
    <property type="match status" value="1"/>
</dbReference>
<dbReference type="UniPathway" id="UPA00077">
    <property type="reaction ID" value="UER00158"/>
</dbReference>
<dbReference type="Pfam" id="PF00186">
    <property type="entry name" value="DHFR_1"/>
    <property type="match status" value="1"/>
</dbReference>
<dbReference type="InterPro" id="IPR012259">
    <property type="entry name" value="DHFR"/>
</dbReference>
<name>E6LPT6_9FIRM</name>
<evidence type="ECO:0000256" key="2">
    <source>
        <dbReference type="ARBA" id="ARBA00009539"/>
    </source>
</evidence>